<dbReference type="EC" id="3.1.1.-" evidence="6"/>
<feature type="chain" id="PRO_5036509497" description="Carboxylic ester hydrolase" evidence="6">
    <location>
        <begin position="20"/>
        <end position="629"/>
    </location>
</feature>
<dbReference type="EMBL" id="CAJPEX010000066">
    <property type="protein sequence ID" value="CAG0912959.1"/>
    <property type="molecule type" value="Genomic_DNA"/>
</dbReference>
<evidence type="ECO:0000256" key="3">
    <source>
        <dbReference type="ARBA" id="ARBA00022729"/>
    </source>
</evidence>
<feature type="region of interest" description="Disordered" evidence="7">
    <location>
        <begin position="561"/>
        <end position="582"/>
    </location>
</feature>
<accession>A0A7R9BFM4</accession>
<dbReference type="InterPro" id="IPR002018">
    <property type="entry name" value="CarbesteraseB"/>
</dbReference>
<evidence type="ECO:0000259" key="9">
    <source>
        <dbReference type="Pfam" id="PF00135"/>
    </source>
</evidence>
<dbReference type="GO" id="GO:0052689">
    <property type="term" value="F:carboxylic ester hydrolase activity"/>
    <property type="evidence" value="ECO:0007669"/>
    <property type="project" value="UniProtKB-KW"/>
</dbReference>
<sequence>MGSKLNLLLLWLLLCDAWGQEAFVTLRQGSLRGNRVPVNDPERSEVFSFLAVPYAKPPINELRFRSPEPHPGWNRTLKADRFGPSCPQLQAQTSSEDCLTLNIWIPEIPRNFPQFPVVVILAGEFFERGATARIPGEDLAARDIVVITVNYRLHLLGFLSLEDPMAPGNMGLEDQRLALTWVQENVEMFGGDPRRVTLLGHSAGAASALLHHVSPKTQGLYSQLILMGGTGLAPWALSRKPRLYAQDLARRLACPLNFPMQTLDCLRLRPLEDLLQAYEQQRSDYNLPPHGAIYGPVVDKFLPTSARQLPRHPRQALQMNMFPRIPCLVGGTKDEGLIALYYFGEIHRQSYQEVVAFFLNTAIPLTLELYGLVNSTQSMTPMKDILEYLYSQNVPVNDKDMLLKNVVKFFTDSYFASPMAETLKYLTRSERDSQVFAYGLDYPTVADIYGNSLQITGSGHGNDLLYLLSPSMYQVTQQGRGLTFRERNVVEDIGGMWAEFISKGKPQSFAYSAEEWTSYVQSNPEVYAVQESKMISAMDLQKAMSLWTHLLPLVSEWGSKSNPWGPGVPPPTTPRPDFQRENDPTQPYQAVMWVLVVCVVMLVVLLVTSVVCVARTRKHRDLAPHFPHR</sequence>
<feature type="domain" description="Carboxylesterase type B" evidence="9">
    <location>
        <begin position="21"/>
        <end position="535"/>
    </location>
</feature>
<keyword evidence="5" id="KW-0325">Glycoprotein</keyword>
<comment type="similarity">
    <text evidence="1 6">Belongs to the type-B carboxylesterase/lipase family.</text>
</comment>
<dbReference type="InterPro" id="IPR019819">
    <property type="entry name" value="Carboxylesterase_B_CS"/>
</dbReference>
<dbReference type="OrthoDB" id="19501at2759"/>
<dbReference type="Proteomes" id="UP000678499">
    <property type="component" value="Unassembled WGS sequence"/>
</dbReference>
<gene>
    <name evidence="10" type="ORF">NMOB1V02_LOCUS728</name>
</gene>
<dbReference type="PROSITE" id="PS00941">
    <property type="entry name" value="CARBOXYLESTERASE_B_2"/>
    <property type="match status" value="1"/>
</dbReference>
<dbReference type="PROSITE" id="PS00122">
    <property type="entry name" value="CARBOXYLESTERASE_B_1"/>
    <property type="match status" value="1"/>
</dbReference>
<name>A0A7R9BFM4_9CRUS</name>
<dbReference type="PANTHER" id="PTHR43903">
    <property type="entry name" value="NEUROLIGIN"/>
    <property type="match status" value="1"/>
</dbReference>
<keyword evidence="8" id="KW-1133">Transmembrane helix</keyword>
<keyword evidence="4 6" id="KW-0378">Hydrolase</keyword>
<dbReference type="Gene3D" id="3.40.50.1820">
    <property type="entry name" value="alpha/beta hydrolase"/>
    <property type="match status" value="1"/>
</dbReference>
<keyword evidence="8" id="KW-0812">Transmembrane</keyword>
<dbReference type="SUPFAM" id="SSF53474">
    <property type="entry name" value="alpha/beta-Hydrolases"/>
    <property type="match status" value="1"/>
</dbReference>
<keyword evidence="3 6" id="KW-0732">Signal</keyword>
<evidence type="ECO:0000256" key="2">
    <source>
        <dbReference type="ARBA" id="ARBA00022487"/>
    </source>
</evidence>
<evidence type="ECO:0000256" key="8">
    <source>
        <dbReference type="SAM" id="Phobius"/>
    </source>
</evidence>
<evidence type="ECO:0000256" key="6">
    <source>
        <dbReference type="RuleBase" id="RU361235"/>
    </source>
</evidence>
<reference evidence="10" key="1">
    <citation type="submission" date="2020-11" db="EMBL/GenBank/DDBJ databases">
        <authorList>
            <person name="Tran Van P."/>
        </authorList>
    </citation>
    <scope>NUCLEOTIDE SEQUENCE</scope>
</reference>
<keyword evidence="8" id="KW-0472">Membrane</keyword>
<feature type="signal peptide" evidence="6">
    <location>
        <begin position="1"/>
        <end position="19"/>
    </location>
</feature>
<dbReference type="InterPro" id="IPR051093">
    <property type="entry name" value="Neuroligin/BSAL"/>
</dbReference>
<dbReference type="InterPro" id="IPR019826">
    <property type="entry name" value="Carboxylesterase_B_AS"/>
</dbReference>
<protein>
    <recommendedName>
        <fullName evidence="6">Carboxylic ester hydrolase</fullName>
        <ecNumber evidence="6">3.1.1.-</ecNumber>
    </recommendedName>
</protein>
<evidence type="ECO:0000313" key="10">
    <source>
        <dbReference type="EMBL" id="CAD7272807.1"/>
    </source>
</evidence>
<dbReference type="EMBL" id="OA882103">
    <property type="protein sequence ID" value="CAD7272807.1"/>
    <property type="molecule type" value="Genomic_DNA"/>
</dbReference>
<keyword evidence="11" id="KW-1185">Reference proteome</keyword>
<organism evidence="10">
    <name type="scientific">Notodromas monacha</name>
    <dbReference type="NCBI Taxonomy" id="399045"/>
    <lineage>
        <taxon>Eukaryota</taxon>
        <taxon>Metazoa</taxon>
        <taxon>Ecdysozoa</taxon>
        <taxon>Arthropoda</taxon>
        <taxon>Crustacea</taxon>
        <taxon>Oligostraca</taxon>
        <taxon>Ostracoda</taxon>
        <taxon>Podocopa</taxon>
        <taxon>Podocopida</taxon>
        <taxon>Cypridocopina</taxon>
        <taxon>Cypridoidea</taxon>
        <taxon>Cyprididae</taxon>
        <taxon>Notodromas</taxon>
    </lineage>
</organism>
<keyword evidence="2" id="KW-0719">Serine esterase</keyword>
<dbReference type="Pfam" id="PF00135">
    <property type="entry name" value="COesterase"/>
    <property type="match status" value="1"/>
</dbReference>
<evidence type="ECO:0000256" key="7">
    <source>
        <dbReference type="SAM" id="MobiDB-lite"/>
    </source>
</evidence>
<dbReference type="InterPro" id="IPR029058">
    <property type="entry name" value="AB_hydrolase_fold"/>
</dbReference>
<feature type="transmembrane region" description="Helical" evidence="8">
    <location>
        <begin position="590"/>
        <end position="614"/>
    </location>
</feature>
<evidence type="ECO:0000256" key="5">
    <source>
        <dbReference type="ARBA" id="ARBA00023180"/>
    </source>
</evidence>
<evidence type="ECO:0000256" key="4">
    <source>
        <dbReference type="ARBA" id="ARBA00022801"/>
    </source>
</evidence>
<dbReference type="AlphaFoldDB" id="A0A7R9BFM4"/>
<proteinExistence type="inferred from homology"/>
<evidence type="ECO:0000313" key="11">
    <source>
        <dbReference type="Proteomes" id="UP000678499"/>
    </source>
</evidence>
<evidence type="ECO:0000256" key="1">
    <source>
        <dbReference type="ARBA" id="ARBA00005964"/>
    </source>
</evidence>